<accession>A0A495VRV4</accession>
<dbReference type="OrthoDB" id="583161at2"/>
<comment type="caution">
    <text evidence="1">The sequence shown here is derived from an EMBL/GenBank/DDBJ whole genome shotgun (WGS) entry which is preliminary data.</text>
</comment>
<keyword evidence="1" id="KW-0808">Transferase</keyword>
<sequence>MPNPIAADLAEWGCRPLSQAEKAGYLAWSLDFFTDSTVEQDPFVDLTLQLDVTEAYASYQRQALPGLSFFSYLIWHLAQAMQGQLGFKLRKIDGTWQVLENAPIVVPVAVGGEMRFRELLLRDVSRQNLAGFAAHYRKQLDAARAGQGERMAPLTFLSACLIGNLPNLQFTAMNLHWRKSDIQCQPCFYFGRRYQQGGRLLIPLAAKLHHACTDPFVLNALIEDFLQRVK</sequence>
<dbReference type="EMBL" id="RBXP01000016">
    <property type="protein sequence ID" value="RKT51145.1"/>
    <property type="molecule type" value="Genomic_DNA"/>
</dbReference>
<keyword evidence="2" id="KW-1185">Reference proteome</keyword>
<dbReference type="PANTHER" id="PTHR38474:SF1">
    <property type="entry name" value="SLR0299 PROTEIN"/>
    <property type="match status" value="1"/>
</dbReference>
<evidence type="ECO:0000313" key="1">
    <source>
        <dbReference type="EMBL" id="RKT51145.1"/>
    </source>
</evidence>
<gene>
    <name evidence="1" type="ORF">DFR40_2357</name>
</gene>
<organism evidence="1 2">
    <name type="scientific">Azonexus fungiphilus</name>
    <dbReference type="NCBI Taxonomy" id="146940"/>
    <lineage>
        <taxon>Bacteria</taxon>
        <taxon>Pseudomonadati</taxon>
        <taxon>Pseudomonadota</taxon>
        <taxon>Betaproteobacteria</taxon>
        <taxon>Rhodocyclales</taxon>
        <taxon>Azonexaceae</taxon>
        <taxon>Azonexus</taxon>
    </lineage>
</organism>
<reference evidence="1 2" key="1">
    <citation type="submission" date="2018-10" db="EMBL/GenBank/DDBJ databases">
        <title>Genomic Encyclopedia of Type Strains, Phase IV (KMG-IV): sequencing the most valuable type-strain genomes for metagenomic binning, comparative biology and taxonomic classification.</title>
        <authorList>
            <person name="Goeker M."/>
        </authorList>
    </citation>
    <scope>NUCLEOTIDE SEQUENCE [LARGE SCALE GENOMIC DNA]</scope>
    <source>
        <strain evidence="1 2">DSM 23841</strain>
    </source>
</reference>
<dbReference type="Proteomes" id="UP000270626">
    <property type="component" value="Unassembled WGS sequence"/>
</dbReference>
<dbReference type="InterPro" id="IPR001707">
    <property type="entry name" value="Cmp_AcTrfase"/>
</dbReference>
<dbReference type="Pfam" id="PF00302">
    <property type="entry name" value="CAT"/>
    <property type="match status" value="1"/>
</dbReference>
<name>A0A495VRV4_9RHOO</name>
<dbReference type="AlphaFoldDB" id="A0A495VRV4"/>
<dbReference type="SMART" id="SM01059">
    <property type="entry name" value="CAT"/>
    <property type="match status" value="1"/>
</dbReference>
<dbReference type="Gene3D" id="3.30.559.10">
    <property type="entry name" value="Chloramphenicol acetyltransferase-like domain"/>
    <property type="match status" value="1"/>
</dbReference>
<dbReference type="GO" id="GO:0008811">
    <property type="term" value="F:chloramphenicol O-acetyltransferase activity"/>
    <property type="evidence" value="ECO:0007669"/>
    <property type="project" value="InterPro"/>
</dbReference>
<evidence type="ECO:0000313" key="2">
    <source>
        <dbReference type="Proteomes" id="UP000270626"/>
    </source>
</evidence>
<dbReference type="InterPro" id="IPR023213">
    <property type="entry name" value="CAT-like_dom_sf"/>
</dbReference>
<protein>
    <submittedName>
        <fullName evidence="1">Chloramphenicol O-acetyltransferase</fullName>
    </submittedName>
</protein>
<dbReference type="PANTHER" id="PTHR38474">
    <property type="entry name" value="SLR0299 PROTEIN"/>
    <property type="match status" value="1"/>
</dbReference>
<dbReference type="RefSeq" id="WP_121458676.1">
    <property type="nucleotide sequence ID" value="NZ_RBXP01000016.1"/>
</dbReference>
<proteinExistence type="predicted"/>
<dbReference type="SUPFAM" id="SSF52777">
    <property type="entry name" value="CoA-dependent acyltransferases"/>
    <property type="match status" value="1"/>
</dbReference>